<feature type="region of interest" description="Disordered" evidence="8">
    <location>
        <begin position="271"/>
        <end position="296"/>
    </location>
</feature>
<reference evidence="9 10" key="1">
    <citation type="journal article" date="2021" name="Sci. Rep.">
        <title>Genome sequencing of the multicellular alga Astrephomene provides insights into convergent evolution of germ-soma differentiation.</title>
        <authorList>
            <person name="Yamashita S."/>
            <person name="Yamamoto K."/>
            <person name="Matsuzaki R."/>
            <person name="Suzuki S."/>
            <person name="Yamaguchi H."/>
            <person name="Hirooka S."/>
            <person name="Minakuchi Y."/>
            <person name="Miyagishima S."/>
            <person name="Kawachi M."/>
            <person name="Toyoda A."/>
            <person name="Nozaki H."/>
        </authorList>
    </citation>
    <scope>NUCLEOTIDE SEQUENCE [LARGE SCALE GENOMIC DNA]</scope>
    <source>
        <strain evidence="9 10">NIES-4017</strain>
    </source>
</reference>
<comment type="caution">
    <text evidence="9">The sequence shown here is derived from an EMBL/GenBank/DDBJ whole genome shotgun (WGS) entry which is preliminary data.</text>
</comment>
<keyword evidence="10" id="KW-1185">Reference proteome</keyword>
<evidence type="ECO:0000256" key="5">
    <source>
        <dbReference type="ARBA" id="ARBA00022759"/>
    </source>
</evidence>
<gene>
    <name evidence="9" type="ORF">Agub_g876</name>
</gene>
<evidence type="ECO:0000256" key="7">
    <source>
        <dbReference type="ARBA" id="ARBA00022833"/>
    </source>
</evidence>
<evidence type="ECO:0000313" key="9">
    <source>
        <dbReference type="EMBL" id="GFR40334.1"/>
    </source>
</evidence>
<keyword evidence="3" id="KW-0540">Nuclease</keyword>
<feature type="compositionally biased region" description="Acidic residues" evidence="8">
    <location>
        <begin position="275"/>
        <end position="286"/>
    </location>
</feature>
<keyword evidence="6" id="KW-0378">Hydrolase</keyword>
<dbReference type="PANTHER" id="PTHR46986:SF1">
    <property type="entry name" value="ENDORIBONUCLEASE YBEY, CHLOROPLASTIC"/>
    <property type="match status" value="1"/>
</dbReference>
<dbReference type="EMBL" id="BMAR01000001">
    <property type="protein sequence ID" value="GFR40334.1"/>
    <property type="molecule type" value="Genomic_DNA"/>
</dbReference>
<dbReference type="Pfam" id="PF02130">
    <property type="entry name" value="YbeY"/>
    <property type="match status" value="1"/>
</dbReference>
<proteinExistence type="inferred from homology"/>
<evidence type="ECO:0000313" key="10">
    <source>
        <dbReference type="Proteomes" id="UP001054857"/>
    </source>
</evidence>
<evidence type="ECO:0000256" key="2">
    <source>
        <dbReference type="ARBA" id="ARBA00010875"/>
    </source>
</evidence>
<sequence length="296" mass="32328">SNLSSSTSITMRCFLPNRLRVLTSPCIATLASPRALCVITPATPNDKGAEAISIEPPKKEPHSHGNDSGIRFVYEPPRRFVLGVLRKRRQSPPTSSKIRVDLLIEGNPLGTSTTHLDSLLPQLRSDAAEALQRVLQLKTRPEAEAAWKMPRVACLSLVLCDDPHIRSLNSLHRGKDAPTDVLSFELDDELVHRVHLPVKLMGDLVVSLDTAERQARERGHSLHDECRILLVHGLLHLVGWDHEAGREAHRAMAAAEGEVLAGLGWRGAGLIAAAGEEEEGEEEEKEEAGKGGQAEE</sequence>
<name>A0AAD3DEH2_9CHLO</name>
<feature type="non-terminal residue" evidence="9">
    <location>
        <position position="1"/>
    </location>
</feature>
<keyword evidence="7" id="KW-0862">Zinc</keyword>
<evidence type="ECO:0000256" key="3">
    <source>
        <dbReference type="ARBA" id="ARBA00022722"/>
    </source>
</evidence>
<dbReference type="InterPro" id="IPR023091">
    <property type="entry name" value="MetalPrtase_cat_dom_sf_prd"/>
</dbReference>
<evidence type="ECO:0000256" key="6">
    <source>
        <dbReference type="ARBA" id="ARBA00022801"/>
    </source>
</evidence>
<dbReference type="GO" id="GO:0046872">
    <property type="term" value="F:metal ion binding"/>
    <property type="evidence" value="ECO:0007669"/>
    <property type="project" value="UniProtKB-KW"/>
</dbReference>
<dbReference type="HAMAP" id="MF_00009">
    <property type="entry name" value="Endoribonucl_YbeY"/>
    <property type="match status" value="1"/>
</dbReference>
<dbReference type="SUPFAM" id="SSF55486">
    <property type="entry name" value="Metalloproteases ('zincins'), catalytic domain"/>
    <property type="match status" value="1"/>
</dbReference>
<feature type="non-terminal residue" evidence="9">
    <location>
        <position position="296"/>
    </location>
</feature>
<protein>
    <recommendedName>
        <fullName evidence="11">rRNA maturation RNase YbeY</fullName>
    </recommendedName>
</protein>
<feature type="compositionally biased region" description="Basic and acidic residues" evidence="8">
    <location>
        <begin position="56"/>
        <end position="65"/>
    </location>
</feature>
<dbReference type="GO" id="GO:0004519">
    <property type="term" value="F:endonuclease activity"/>
    <property type="evidence" value="ECO:0007669"/>
    <property type="project" value="UniProtKB-KW"/>
</dbReference>
<evidence type="ECO:0000256" key="4">
    <source>
        <dbReference type="ARBA" id="ARBA00022723"/>
    </source>
</evidence>
<dbReference type="Proteomes" id="UP001054857">
    <property type="component" value="Unassembled WGS sequence"/>
</dbReference>
<comment type="cofactor">
    <cofactor evidence="1">
        <name>Zn(2+)</name>
        <dbReference type="ChEBI" id="CHEBI:29105"/>
    </cofactor>
</comment>
<keyword evidence="4" id="KW-0479">Metal-binding</keyword>
<dbReference type="NCBIfam" id="TIGR00043">
    <property type="entry name" value="rRNA maturation RNase YbeY"/>
    <property type="match status" value="1"/>
</dbReference>
<dbReference type="InterPro" id="IPR002036">
    <property type="entry name" value="YbeY"/>
</dbReference>
<feature type="region of interest" description="Disordered" evidence="8">
    <location>
        <begin position="47"/>
        <end position="69"/>
    </location>
</feature>
<dbReference type="GO" id="GO:0006364">
    <property type="term" value="P:rRNA processing"/>
    <property type="evidence" value="ECO:0007669"/>
    <property type="project" value="InterPro"/>
</dbReference>
<dbReference type="Gene3D" id="3.40.390.30">
    <property type="entry name" value="Metalloproteases ('zincins'), catalytic domain"/>
    <property type="match status" value="1"/>
</dbReference>
<evidence type="ECO:0000256" key="8">
    <source>
        <dbReference type="SAM" id="MobiDB-lite"/>
    </source>
</evidence>
<keyword evidence="5" id="KW-0255">Endonuclease</keyword>
<dbReference type="PROSITE" id="PS01306">
    <property type="entry name" value="UPF0054"/>
    <property type="match status" value="1"/>
</dbReference>
<dbReference type="GO" id="GO:0004222">
    <property type="term" value="F:metalloendopeptidase activity"/>
    <property type="evidence" value="ECO:0007669"/>
    <property type="project" value="InterPro"/>
</dbReference>
<dbReference type="AlphaFoldDB" id="A0AAD3DEH2"/>
<dbReference type="InterPro" id="IPR020549">
    <property type="entry name" value="YbeY_CS"/>
</dbReference>
<dbReference type="PANTHER" id="PTHR46986">
    <property type="entry name" value="ENDORIBONUCLEASE YBEY, CHLOROPLASTIC"/>
    <property type="match status" value="1"/>
</dbReference>
<evidence type="ECO:0008006" key="11">
    <source>
        <dbReference type="Google" id="ProtNLM"/>
    </source>
</evidence>
<organism evidence="9 10">
    <name type="scientific">Astrephomene gubernaculifera</name>
    <dbReference type="NCBI Taxonomy" id="47775"/>
    <lineage>
        <taxon>Eukaryota</taxon>
        <taxon>Viridiplantae</taxon>
        <taxon>Chlorophyta</taxon>
        <taxon>core chlorophytes</taxon>
        <taxon>Chlorophyceae</taxon>
        <taxon>CS clade</taxon>
        <taxon>Chlamydomonadales</taxon>
        <taxon>Astrephomenaceae</taxon>
        <taxon>Astrephomene</taxon>
    </lineage>
</organism>
<comment type="similarity">
    <text evidence="2">Belongs to the endoribonuclease YbeY family.</text>
</comment>
<evidence type="ECO:0000256" key="1">
    <source>
        <dbReference type="ARBA" id="ARBA00001947"/>
    </source>
</evidence>
<accession>A0AAD3DEH2</accession>